<keyword evidence="6 8" id="KW-0067">ATP-binding</keyword>
<dbReference type="InterPro" id="IPR003439">
    <property type="entry name" value="ABC_transporter-like_ATP-bd"/>
</dbReference>
<evidence type="ECO:0000256" key="5">
    <source>
        <dbReference type="ARBA" id="ARBA00022741"/>
    </source>
</evidence>
<dbReference type="InterPro" id="IPR017871">
    <property type="entry name" value="ABC_transporter-like_CS"/>
</dbReference>
<evidence type="ECO:0000259" key="7">
    <source>
        <dbReference type="PROSITE" id="PS50893"/>
    </source>
</evidence>
<dbReference type="PROSITE" id="PS50893">
    <property type="entry name" value="ABC_TRANSPORTER_2"/>
    <property type="match status" value="2"/>
</dbReference>
<dbReference type="Proteomes" id="UP000596977">
    <property type="component" value="Unassembled WGS sequence"/>
</dbReference>
<comment type="caution">
    <text evidence="8">The sequence shown here is derived from an EMBL/GenBank/DDBJ whole genome shotgun (WGS) entry which is preliminary data.</text>
</comment>
<organism evidence="8 9">
    <name type="scientific">Pelagibacterium lentulum</name>
    <dbReference type="NCBI Taxonomy" id="2029865"/>
    <lineage>
        <taxon>Bacteria</taxon>
        <taxon>Pseudomonadati</taxon>
        <taxon>Pseudomonadota</taxon>
        <taxon>Alphaproteobacteria</taxon>
        <taxon>Hyphomicrobiales</taxon>
        <taxon>Devosiaceae</taxon>
        <taxon>Pelagibacterium</taxon>
    </lineage>
</organism>
<dbReference type="PANTHER" id="PTHR43790">
    <property type="entry name" value="CARBOHYDRATE TRANSPORT ATP-BINDING PROTEIN MG119-RELATED"/>
    <property type="match status" value="1"/>
</dbReference>
<dbReference type="AlphaFoldDB" id="A0A916R943"/>
<keyword evidence="5" id="KW-0547">Nucleotide-binding</keyword>
<dbReference type="SUPFAM" id="SSF52540">
    <property type="entry name" value="P-loop containing nucleoside triphosphate hydrolases"/>
    <property type="match status" value="2"/>
</dbReference>
<dbReference type="GO" id="GO:0016887">
    <property type="term" value="F:ATP hydrolysis activity"/>
    <property type="evidence" value="ECO:0007669"/>
    <property type="project" value="InterPro"/>
</dbReference>
<evidence type="ECO:0000313" key="9">
    <source>
        <dbReference type="Proteomes" id="UP000596977"/>
    </source>
</evidence>
<dbReference type="CDD" id="cd03215">
    <property type="entry name" value="ABC_Carb_Monos_II"/>
    <property type="match status" value="1"/>
</dbReference>
<protein>
    <submittedName>
        <fullName evidence="8">Ribose import ATP-binding protein RbsA 1</fullName>
    </submittedName>
</protein>
<dbReference type="Pfam" id="PF00005">
    <property type="entry name" value="ABC_tran"/>
    <property type="match status" value="2"/>
</dbReference>
<feature type="domain" description="ABC transporter" evidence="7">
    <location>
        <begin position="248"/>
        <end position="500"/>
    </location>
</feature>
<proteinExistence type="inferred from homology"/>
<comment type="similarity">
    <text evidence="1">Belongs to the ABC transporter superfamily.</text>
</comment>
<dbReference type="Gene3D" id="3.40.50.300">
    <property type="entry name" value="P-loop containing nucleotide triphosphate hydrolases"/>
    <property type="match status" value="2"/>
</dbReference>
<dbReference type="RefSeq" id="WP_127072618.1">
    <property type="nucleotide sequence ID" value="NZ_BMKB01000002.1"/>
</dbReference>
<keyword evidence="2" id="KW-0813">Transport</keyword>
<dbReference type="GO" id="GO:0005524">
    <property type="term" value="F:ATP binding"/>
    <property type="evidence" value="ECO:0007669"/>
    <property type="project" value="UniProtKB-KW"/>
</dbReference>
<evidence type="ECO:0000313" key="8">
    <source>
        <dbReference type="EMBL" id="GGA42683.1"/>
    </source>
</evidence>
<dbReference type="OrthoDB" id="9805029at2"/>
<dbReference type="InterPro" id="IPR027417">
    <property type="entry name" value="P-loop_NTPase"/>
</dbReference>
<evidence type="ECO:0000256" key="2">
    <source>
        <dbReference type="ARBA" id="ARBA00022448"/>
    </source>
</evidence>
<keyword evidence="9" id="KW-1185">Reference proteome</keyword>
<dbReference type="EMBL" id="BMKB01000002">
    <property type="protein sequence ID" value="GGA42683.1"/>
    <property type="molecule type" value="Genomic_DNA"/>
</dbReference>
<feature type="domain" description="ABC transporter" evidence="7">
    <location>
        <begin position="8"/>
        <end position="244"/>
    </location>
</feature>
<reference evidence="8 9" key="1">
    <citation type="journal article" date="2014" name="Int. J. Syst. Evol. Microbiol.">
        <title>Complete genome sequence of Corynebacterium casei LMG S-19264T (=DSM 44701T), isolated from a smear-ripened cheese.</title>
        <authorList>
            <consortium name="US DOE Joint Genome Institute (JGI-PGF)"/>
            <person name="Walter F."/>
            <person name="Albersmeier A."/>
            <person name="Kalinowski J."/>
            <person name="Ruckert C."/>
        </authorList>
    </citation>
    <scope>NUCLEOTIDE SEQUENCE [LARGE SCALE GENOMIC DNA]</scope>
    <source>
        <strain evidence="8 9">CGMCC 1.15896</strain>
    </source>
</reference>
<keyword evidence="3" id="KW-0762">Sugar transport</keyword>
<dbReference type="InterPro" id="IPR050107">
    <property type="entry name" value="ABC_carbohydrate_import_ATPase"/>
</dbReference>
<name>A0A916R943_9HYPH</name>
<dbReference type="SMART" id="SM00382">
    <property type="entry name" value="AAA"/>
    <property type="match status" value="2"/>
</dbReference>
<dbReference type="InterPro" id="IPR003593">
    <property type="entry name" value="AAA+_ATPase"/>
</dbReference>
<dbReference type="CDD" id="cd03216">
    <property type="entry name" value="ABC_Carb_Monos_I"/>
    <property type="match status" value="1"/>
</dbReference>
<evidence type="ECO:0000256" key="1">
    <source>
        <dbReference type="ARBA" id="ARBA00005417"/>
    </source>
</evidence>
<evidence type="ECO:0000256" key="6">
    <source>
        <dbReference type="ARBA" id="ARBA00022840"/>
    </source>
</evidence>
<keyword evidence="4" id="KW-0677">Repeat</keyword>
<dbReference type="PROSITE" id="PS00211">
    <property type="entry name" value="ABC_TRANSPORTER_1"/>
    <property type="match status" value="1"/>
</dbReference>
<gene>
    <name evidence="8" type="primary">rbsA1</name>
    <name evidence="8" type="ORF">GCM10011499_10270</name>
</gene>
<evidence type="ECO:0000256" key="4">
    <source>
        <dbReference type="ARBA" id="ARBA00022737"/>
    </source>
</evidence>
<dbReference type="PANTHER" id="PTHR43790:SF9">
    <property type="entry name" value="GALACTOFURANOSE TRANSPORTER ATP-BINDING PROTEIN YTFR"/>
    <property type="match status" value="1"/>
</dbReference>
<accession>A0A916R943</accession>
<evidence type="ECO:0000256" key="3">
    <source>
        <dbReference type="ARBA" id="ARBA00022597"/>
    </source>
</evidence>
<sequence>MPRPDPVLALEGLGKSFGATHALRDVSLTLHSGEAHGLVGHNGAGKSTLIKIVAGVHQPDIGTISVQGVRVDINAPVDAYNAGIRVIHQDAPLVGDFDTVDNCYLGRPYPRRWGMVDKSAMRAAVAAIAKEIAPDLPIDRAVALLNTSQRQFVRLVRALLDNGRILVLDEPTAALSAEESQRFFDVLEKVRARGTAIVLVTHRLDEIAAVCSRATVLVDGAVSGRFEGSDLTAGALVSAMGGSESPEAKTPDRTPTSTVLELGQIKAGGLAAPTSLSLQSGEIVALYGLVGSGRSDLLNAIWGSEKLASGTMTIEGTPYRPRSPIDAVRRGVSYVPSDRHRTGLFENKSLLFNATLPLLRRFRMADWLPVPNRQRERKAFVDAARSVGLVYHSADQLARTLSGGNQQKLIFSRWAHRRSKVMLLDEPTEGVDIVAKAALRKIIRDMAKDGNGVLVSTSDRDEALALGDRILVFRLGTIVADIPRSQVTPTALSTAAQSMEIVAA</sequence>